<dbReference type="PANTHER" id="PTHR47797">
    <property type="entry name" value="DEHYDROGENASE, PUTATIVE (AFU_ORTHOLOGUE AFUA_8G05805)-RELATED"/>
    <property type="match status" value="1"/>
</dbReference>
<dbReference type="InterPro" id="IPR015920">
    <property type="entry name" value="Cellobiose_DH-like_cyt"/>
</dbReference>
<evidence type="ECO:0000259" key="3">
    <source>
        <dbReference type="Pfam" id="PF22807"/>
    </source>
</evidence>
<dbReference type="InterPro" id="IPR011042">
    <property type="entry name" value="6-blade_b-propeller_TolB-like"/>
</dbReference>
<reference evidence="4" key="1">
    <citation type="journal article" date="2021" name="Nat. Commun.">
        <title>Genetic determinants of endophytism in the Arabidopsis root mycobiome.</title>
        <authorList>
            <person name="Mesny F."/>
            <person name="Miyauchi S."/>
            <person name="Thiergart T."/>
            <person name="Pickel B."/>
            <person name="Atanasova L."/>
            <person name="Karlsson M."/>
            <person name="Huettel B."/>
            <person name="Barry K.W."/>
            <person name="Haridas S."/>
            <person name="Chen C."/>
            <person name="Bauer D."/>
            <person name="Andreopoulos W."/>
            <person name="Pangilinan J."/>
            <person name="LaButti K."/>
            <person name="Riley R."/>
            <person name="Lipzen A."/>
            <person name="Clum A."/>
            <person name="Drula E."/>
            <person name="Henrissat B."/>
            <person name="Kohler A."/>
            <person name="Grigoriev I.V."/>
            <person name="Martin F.M."/>
            <person name="Hacquard S."/>
        </authorList>
    </citation>
    <scope>NUCLEOTIDE SEQUENCE</scope>
    <source>
        <strain evidence="4">MPI-CAGE-CH-0243</strain>
    </source>
</reference>
<dbReference type="OrthoDB" id="507128at2759"/>
<dbReference type="Gene3D" id="2.120.10.30">
    <property type="entry name" value="TolB, C-terminal domain"/>
    <property type="match status" value="1"/>
</dbReference>
<evidence type="ECO:0000313" key="4">
    <source>
        <dbReference type="EMBL" id="KAH7124102.1"/>
    </source>
</evidence>
<feature type="signal peptide" evidence="1">
    <location>
        <begin position="1"/>
        <end position="19"/>
    </location>
</feature>
<comment type="caution">
    <text evidence="4">The sequence shown here is derived from an EMBL/GenBank/DDBJ whole genome shotgun (WGS) entry which is preliminary data.</text>
</comment>
<proteinExistence type="predicted"/>
<keyword evidence="1" id="KW-0732">Signal</keyword>
<dbReference type="Pfam" id="PF16010">
    <property type="entry name" value="CDH-cyt"/>
    <property type="match status" value="1"/>
</dbReference>
<dbReference type="SUPFAM" id="SSF50952">
    <property type="entry name" value="Soluble quinoprotein glucose dehydrogenase"/>
    <property type="match status" value="1"/>
</dbReference>
<gene>
    <name evidence="4" type="ORF">B0J11DRAFT_436091</name>
</gene>
<dbReference type="AlphaFoldDB" id="A0A9P9DS69"/>
<feature type="chain" id="PRO_5040390443" evidence="1">
    <location>
        <begin position="20"/>
        <end position="662"/>
    </location>
</feature>
<dbReference type="CDD" id="cd09630">
    <property type="entry name" value="CDH_like_cytochrome"/>
    <property type="match status" value="1"/>
</dbReference>
<evidence type="ECO:0000256" key="1">
    <source>
        <dbReference type="SAM" id="SignalP"/>
    </source>
</evidence>
<feature type="domain" description="Cellobiose dehydrogenase-like cytochrome" evidence="2">
    <location>
        <begin position="31"/>
        <end position="206"/>
    </location>
</feature>
<dbReference type="Pfam" id="PF22807">
    <property type="entry name" value="TrAA12"/>
    <property type="match status" value="1"/>
</dbReference>
<evidence type="ECO:0000313" key="5">
    <source>
        <dbReference type="Proteomes" id="UP000700596"/>
    </source>
</evidence>
<protein>
    <submittedName>
        <fullName evidence="4">Cellulose binding iron reductase-like protein</fullName>
    </submittedName>
</protein>
<evidence type="ECO:0000259" key="2">
    <source>
        <dbReference type="Pfam" id="PF16010"/>
    </source>
</evidence>
<organism evidence="4 5">
    <name type="scientific">Dendryphion nanum</name>
    <dbReference type="NCBI Taxonomy" id="256645"/>
    <lineage>
        <taxon>Eukaryota</taxon>
        <taxon>Fungi</taxon>
        <taxon>Dikarya</taxon>
        <taxon>Ascomycota</taxon>
        <taxon>Pezizomycotina</taxon>
        <taxon>Dothideomycetes</taxon>
        <taxon>Pleosporomycetidae</taxon>
        <taxon>Pleosporales</taxon>
        <taxon>Torulaceae</taxon>
        <taxon>Dendryphion</taxon>
    </lineage>
</organism>
<dbReference type="EMBL" id="JAGMWT010000008">
    <property type="protein sequence ID" value="KAH7124102.1"/>
    <property type="molecule type" value="Genomic_DNA"/>
</dbReference>
<accession>A0A9P9DS69</accession>
<dbReference type="InterPro" id="IPR054539">
    <property type="entry name" value="Beta-prop_PDH"/>
</dbReference>
<dbReference type="Proteomes" id="UP000700596">
    <property type="component" value="Unassembled WGS sequence"/>
</dbReference>
<dbReference type="InterPro" id="IPR011041">
    <property type="entry name" value="Quinoprot_gluc/sorb_DH_b-prop"/>
</dbReference>
<dbReference type="Gene3D" id="2.60.40.1210">
    <property type="entry name" value="Cellobiose dehydrogenase, cytochrome domain"/>
    <property type="match status" value="1"/>
</dbReference>
<dbReference type="SUPFAM" id="SSF49344">
    <property type="entry name" value="CBD9-like"/>
    <property type="match status" value="1"/>
</dbReference>
<name>A0A9P9DS69_9PLEO</name>
<keyword evidence="5" id="KW-1185">Reference proteome</keyword>
<sequence length="662" mass="70537">MRATQIYGSALALAGHVLAQEAGPVVSKRSCDSTTKICYSGYQDAESGIYFGIALPKDVADPYDAIITITSPVKHYWAALSWGGQMVWNPISIAYKNAKTTTISSRFAFGISMPLPYDGAEHVYLKGTQSNATHYTVVALCKGCTGWQANDDTRYALAGNGTTEFAWAYGAGAVENPASNTSAFNVHEAWGKWTHNLNDARNDNFDALVKANLLNAPAASSTPVPSSVPTTIKTSVKPSATAKPPVKAVIPASCSGAGSPSFQGVLASGWKATKILGGLTSPRSIQFDTAGNMLVVQSGKGISYHVVSADGCITSTKQLVALNSLNHGIALSVDGKTLYASSMTQVYSWPYDAAAATVGTRSTIVTGMTNGGSHLTRTLAIAPHKPNLLVVSHGSNSNIDQASGNPKTARAIIKVFDLAALPSGGYNYVSGGWNAGYGQRNDVGITFDNNNMLWGVENSGDDFKRTVNGQARDIHQNNPGEKIHYMGDITKPSDDWHGYPTCFTVWQPSDFTDKKFAVGDWFVQAPNSTFNDDTCKQRAVAPKLTLFPHSAPIDSKFDADNSNLYITYHGSWNRNPTTGFKLVAVPFTKGSDGLYTPVAPLTSTTGAVDIFWNPNVEKCQGNGPSFSSGCFRPAGLAFDKQGRLFMTSDTSTNGELWILGKS</sequence>
<feature type="domain" description="Pyrroloquinoline quinone-dependent pyranose dehydrogenase beta-propeller" evidence="3">
    <location>
        <begin position="266"/>
        <end position="661"/>
    </location>
</feature>
<dbReference type="PANTHER" id="PTHR47797:SF5">
    <property type="entry name" value="CELLOBIOSE DEHYDROGENASE CYTOCHROME DOMAIN-CONTAINING PROTEIN"/>
    <property type="match status" value="1"/>
</dbReference>